<proteinExistence type="inferred from homology"/>
<comment type="similarity">
    <text evidence="6">Belongs to the ferredoxin--NADP reductase type 2 family.</text>
</comment>
<feature type="binding site" evidence="6">
    <location>
        <position position="120"/>
    </location>
    <ligand>
        <name>FAD</name>
        <dbReference type="ChEBI" id="CHEBI:57692"/>
    </ligand>
</feature>
<dbReference type="Gene3D" id="3.50.50.60">
    <property type="entry name" value="FAD/NAD(P)-binding domain"/>
    <property type="match status" value="2"/>
</dbReference>
<dbReference type="PRINTS" id="PR00469">
    <property type="entry name" value="PNDRDTASEII"/>
</dbReference>
<dbReference type="RefSeq" id="WP_184839846.1">
    <property type="nucleotide sequence ID" value="NZ_JACHMN010000002.1"/>
</dbReference>
<evidence type="ECO:0000313" key="8">
    <source>
        <dbReference type="EMBL" id="MBB5871645.1"/>
    </source>
</evidence>
<dbReference type="GO" id="GO:0004324">
    <property type="term" value="F:ferredoxin-NADP+ reductase activity"/>
    <property type="evidence" value="ECO:0007669"/>
    <property type="project" value="UniProtKB-UniRule"/>
</dbReference>
<dbReference type="AlphaFoldDB" id="A0A841BVD9"/>
<evidence type="ECO:0000256" key="3">
    <source>
        <dbReference type="ARBA" id="ARBA00022857"/>
    </source>
</evidence>
<dbReference type="GO" id="GO:0050661">
    <property type="term" value="F:NADP binding"/>
    <property type="evidence" value="ECO:0007669"/>
    <property type="project" value="UniProtKB-UniRule"/>
</dbReference>
<evidence type="ECO:0000313" key="9">
    <source>
        <dbReference type="Proteomes" id="UP000587527"/>
    </source>
</evidence>
<dbReference type="Proteomes" id="UP000587527">
    <property type="component" value="Unassembled WGS sequence"/>
</dbReference>
<feature type="binding site" evidence="6">
    <location>
        <position position="319"/>
    </location>
    <ligand>
        <name>FAD</name>
        <dbReference type="ChEBI" id="CHEBI:57692"/>
    </ligand>
</feature>
<comment type="subunit">
    <text evidence="6">Homodimer.</text>
</comment>
<dbReference type="InterPro" id="IPR022890">
    <property type="entry name" value="Fd--NADP_Rdtase_type_2"/>
</dbReference>
<dbReference type="PRINTS" id="PR00368">
    <property type="entry name" value="FADPNR"/>
</dbReference>
<dbReference type="GO" id="GO:0050660">
    <property type="term" value="F:flavin adenine dinucleotide binding"/>
    <property type="evidence" value="ECO:0007669"/>
    <property type="project" value="UniProtKB-UniRule"/>
</dbReference>
<evidence type="ECO:0000256" key="4">
    <source>
        <dbReference type="ARBA" id="ARBA00023002"/>
    </source>
</evidence>
<feature type="binding site" evidence="6">
    <location>
        <position position="14"/>
    </location>
    <ligand>
        <name>FAD</name>
        <dbReference type="ChEBI" id="CHEBI:57692"/>
    </ligand>
</feature>
<evidence type="ECO:0000256" key="5">
    <source>
        <dbReference type="ARBA" id="ARBA00048132"/>
    </source>
</evidence>
<dbReference type="SUPFAM" id="SSF51905">
    <property type="entry name" value="FAD/NAD(P)-binding domain"/>
    <property type="match status" value="1"/>
</dbReference>
<feature type="binding site" evidence="6">
    <location>
        <position position="86"/>
    </location>
    <ligand>
        <name>FAD</name>
        <dbReference type="ChEBI" id="CHEBI:57692"/>
    </ligand>
</feature>
<evidence type="ECO:0000259" key="7">
    <source>
        <dbReference type="Pfam" id="PF07992"/>
    </source>
</evidence>
<sequence length="324" mass="33812">MREIDVAVIGAGPTGLFAAYYAGFRGLSTVVVDALPEPGGQVTAMYPEKLIFDVAGFPAIRGRELVANLVEQAAAFHPEYQLGTRAETITYVDGLPELTLTNGERFRCGSVLITGGMGSFTPRPLPAAADFTGSGIVFFVPRLADLAGHDVVIVGGGDSAFDWALALADIAKSVTLVHRRDKFRAHAATIDRVKTLPVRIIVNAEVSKILGGATVEAVEVTPKGGVAESIPVQTIVAALGFTADLGPIAEWGLALDKRHILVDSTMATNLQRIFAAGDIVEYPGKVRLIATGFGEAATAVNNAAVIINPDAHLFPGHSSGGTAD</sequence>
<dbReference type="Pfam" id="PF07992">
    <property type="entry name" value="Pyr_redox_2"/>
    <property type="match status" value="1"/>
</dbReference>
<keyword evidence="2 6" id="KW-0274">FAD</keyword>
<keyword evidence="1 6" id="KW-0285">Flavoprotein</keyword>
<dbReference type="EC" id="1.18.1.2" evidence="6"/>
<feature type="binding site" evidence="6">
    <location>
        <position position="41"/>
    </location>
    <ligand>
        <name>FAD</name>
        <dbReference type="ChEBI" id="CHEBI:57692"/>
    </ligand>
</feature>
<protein>
    <recommendedName>
        <fullName evidence="6">Ferredoxin--NADP reductase</fullName>
        <shortName evidence="6">FNR</shortName>
        <shortName evidence="6">Fd-NADP(+) reductase</shortName>
        <ecNumber evidence="6">1.18.1.2</ecNumber>
    </recommendedName>
</protein>
<comment type="catalytic activity">
    <reaction evidence="6">
        <text>2 reduced [2Fe-2S]-[ferredoxin] + NADP(+) + H(+) = 2 oxidized [2Fe-2S]-[ferredoxin] + NADPH</text>
        <dbReference type="Rhea" id="RHEA:20125"/>
        <dbReference type="Rhea" id="RHEA-COMP:10000"/>
        <dbReference type="Rhea" id="RHEA-COMP:10001"/>
        <dbReference type="ChEBI" id="CHEBI:15378"/>
        <dbReference type="ChEBI" id="CHEBI:33737"/>
        <dbReference type="ChEBI" id="CHEBI:33738"/>
        <dbReference type="ChEBI" id="CHEBI:57783"/>
        <dbReference type="ChEBI" id="CHEBI:58349"/>
        <dbReference type="EC" id="1.18.1.2"/>
    </reaction>
</comment>
<keyword evidence="4 6" id="KW-0560">Oxidoreductase</keyword>
<dbReference type="GO" id="GO:0004791">
    <property type="term" value="F:thioredoxin-disulfide reductase (NADPH) activity"/>
    <property type="evidence" value="ECO:0007669"/>
    <property type="project" value="UniProtKB-EC"/>
</dbReference>
<evidence type="ECO:0000256" key="6">
    <source>
        <dbReference type="HAMAP-Rule" id="MF_01685"/>
    </source>
</evidence>
<gene>
    <name evidence="8" type="ORF">F4553_005024</name>
</gene>
<dbReference type="InterPro" id="IPR036188">
    <property type="entry name" value="FAD/NAD-bd_sf"/>
</dbReference>
<name>A0A841BVD9_9ACTN</name>
<evidence type="ECO:0000256" key="1">
    <source>
        <dbReference type="ARBA" id="ARBA00022630"/>
    </source>
</evidence>
<dbReference type="EMBL" id="JACHMN010000002">
    <property type="protein sequence ID" value="MBB5871645.1"/>
    <property type="molecule type" value="Genomic_DNA"/>
</dbReference>
<accession>A0A841BVD9</accession>
<keyword evidence="9" id="KW-1185">Reference proteome</keyword>
<dbReference type="PANTHER" id="PTHR48105">
    <property type="entry name" value="THIOREDOXIN REDUCTASE 1-RELATED-RELATED"/>
    <property type="match status" value="1"/>
</dbReference>
<feature type="domain" description="FAD/NAD(P)-binding" evidence="7">
    <location>
        <begin position="5"/>
        <end position="290"/>
    </location>
</feature>
<evidence type="ECO:0000256" key="2">
    <source>
        <dbReference type="ARBA" id="ARBA00022827"/>
    </source>
</evidence>
<dbReference type="HAMAP" id="MF_01685">
    <property type="entry name" value="FENR2"/>
    <property type="match status" value="1"/>
</dbReference>
<feature type="binding site" evidence="6">
    <location>
        <position position="46"/>
    </location>
    <ligand>
        <name>FAD</name>
        <dbReference type="ChEBI" id="CHEBI:57692"/>
    </ligand>
</feature>
<reference evidence="8 9" key="1">
    <citation type="submission" date="2020-08" db="EMBL/GenBank/DDBJ databases">
        <title>Sequencing the genomes of 1000 actinobacteria strains.</title>
        <authorList>
            <person name="Klenk H.-P."/>
        </authorList>
    </citation>
    <scope>NUCLEOTIDE SEQUENCE [LARGE SCALE GENOMIC DNA]</scope>
    <source>
        <strain evidence="8 9">DSM 45362</strain>
    </source>
</reference>
<comment type="cofactor">
    <cofactor evidence="6">
        <name>FAD</name>
        <dbReference type="ChEBI" id="CHEBI:57692"/>
    </cofactor>
    <text evidence="6">Binds 1 FAD per subunit.</text>
</comment>
<dbReference type="InterPro" id="IPR023753">
    <property type="entry name" value="FAD/NAD-binding_dom"/>
</dbReference>
<dbReference type="InterPro" id="IPR050097">
    <property type="entry name" value="Ferredoxin-NADP_redctase_2"/>
</dbReference>
<feature type="binding site" evidence="6">
    <location>
        <position position="278"/>
    </location>
    <ligand>
        <name>FAD</name>
        <dbReference type="ChEBI" id="CHEBI:57692"/>
    </ligand>
</feature>
<comment type="catalytic activity">
    <reaction evidence="5">
        <text>[thioredoxin]-dithiol + NADP(+) = [thioredoxin]-disulfide + NADPH + H(+)</text>
        <dbReference type="Rhea" id="RHEA:20345"/>
        <dbReference type="Rhea" id="RHEA-COMP:10698"/>
        <dbReference type="Rhea" id="RHEA-COMP:10700"/>
        <dbReference type="ChEBI" id="CHEBI:15378"/>
        <dbReference type="ChEBI" id="CHEBI:29950"/>
        <dbReference type="ChEBI" id="CHEBI:50058"/>
        <dbReference type="ChEBI" id="CHEBI:57783"/>
        <dbReference type="ChEBI" id="CHEBI:58349"/>
        <dbReference type="EC" id="1.8.1.9"/>
    </reaction>
</comment>
<keyword evidence="3 6" id="KW-0521">NADP</keyword>
<comment type="caution">
    <text evidence="8">The sequence shown here is derived from an EMBL/GenBank/DDBJ whole genome shotgun (WGS) entry which is preliminary data.</text>
</comment>
<feature type="binding site" evidence="6">
    <location>
        <position position="33"/>
    </location>
    <ligand>
        <name>FAD</name>
        <dbReference type="ChEBI" id="CHEBI:57692"/>
    </ligand>
</feature>
<organism evidence="8 9">
    <name type="scientific">Allocatelliglobosispora scoriae</name>
    <dbReference type="NCBI Taxonomy" id="643052"/>
    <lineage>
        <taxon>Bacteria</taxon>
        <taxon>Bacillati</taxon>
        <taxon>Actinomycetota</taxon>
        <taxon>Actinomycetes</taxon>
        <taxon>Micromonosporales</taxon>
        <taxon>Micromonosporaceae</taxon>
        <taxon>Allocatelliglobosispora</taxon>
    </lineage>
</organism>